<feature type="non-terminal residue" evidence="2">
    <location>
        <position position="1"/>
    </location>
</feature>
<comment type="caution">
    <text evidence="2">The sequence shown here is derived from an EMBL/GenBank/DDBJ whole genome shotgun (WGS) entry which is preliminary data.</text>
</comment>
<feature type="compositionally biased region" description="Polar residues" evidence="1">
    <location>
        <begin position="23"/>
        <end position="32"/>
    </location>
</feature>
<gene>
    <name evidence="2" type="ORF">F444_22665</name>
</gene>
<proteinExistence type="predicted"/>
<accession>A0A080YX46</accession>
<protein>
    <submittedName>
        <fullName evidence="2">Uncharacterized protein</fullName>
    </submittedName>
</protein>
<feature type="compositionally biased region" description="Basic residues" evidence="1">
    <location>
        <begin position="43"/>
        <end position="58"/>
    </location>
</feature>
<organism evidence="2 3">
    <name type="scientific">Phytophthora nicotianae P1976</name>
    <dbReference type="NCBI Taxonomy" id="1317066"/>
    <lineage>
        <taxon>Eukaryota</taxon>
        <taxon>Sar</taxon>
        <taxon>Stramenopiles</taxon>
        <taxon>Oomycota</taxon>
        <taxon>Peronosporomycetes</taxon>
        <taxon>Peronosporales</taxon>
        <taxon>Peronosporaceae</taxon>
        <taxon>Phytophthora</taxon>
    </lineage>
</organism>
<reference evidence="2 3" key="1">
    <citation type="submission" date="2013-11" db="EMBL/GenBank/DDBJ databases">
        <title>The Genome Sequence of Phytophthora parasitica P1976.</title>
        <authorList>
            <consortium name="The Broad Institute Genomics Platform"/>
            <person name="Russ C."/>
            <person name="Tyler B."/>
            <person name="Panabieres F."/>
            <person name="Shan W."/>
            <person name="Tripathy S."/>
            <person name="Grunwald N."/>
            <person name="Machado M."/>
            <person name="Johnson C.S."/>
            <person name="Walker B."/>
            <person name="Young S."/>
            <person name="Zeng Q."/>
            <person name="Gargeya S."/>
            <person name="Fitzgerald M."/>
            <person name="Haas B."/>
            <person name="Abouelleil A."/>
            <person name="Allen A.W."/>
            <person name="Alvarado L."/>
            <person name="Arachchi H.M."/>
            <person name="Berlin A.M."/>
            <person name="Chapman S.B."/>
            <person name="Gainer-Dewar J."/>
            <person name="Goldberg J."/>
            <person name="Griggs A."/>
            <person name="Gujja S."/>
            <person name="Hansen M."/>
            <person name="Howarth C."/>
            <person name="Imamovic A."/>
            <person name="Ireland A."/>
            <person name="Larimer J."/>
            <person name="McCowan C."/>
            <person name="Murphy C."/>
            <person name="Pearson M."/>
            <person name="Poon T.W."/>
            <person name="Priest M."/>
            <person name="Roberts A."/>
            <person name="Saif S."/>
            <person name="Shea T."/>
            <person name="Sisk P."/>
            <person name="Sykes S."/>
            <person name="Wortman J."/>
            <person name="Nusbaum C."/>
            <person name="Birren B."/>
        </authorList>
    </citation>
    <scope>NUCLEOTIDE SEQUENCE [LARGE SCALE GENOMIC DNA]</scope>
    <source>
        <strain evidence="2 3">P1976</strain>
    </source>
</reference>
<evidence type="ECO:0000313" key="2">
    <source>
        <dbReference type="EMBL" id="ETO58957.1"/>
    </source>
</evidence>
<feature type="region of interest" description="Disordered" evidence="1">
    <location>
        <begin position="1"/>
        <end position="97"/>
    </location>
</feature>
<name>A0A080YX46_PHYNI</name>
<evidence type="ECO:0000256" key="1">
    <source>
        <dbReference type="SAM" id="MobiDB-lite"/>
    </source>
</evidence>
<dbReference type="AlphaFoldDB" id="A0A080YX46"/>
<evidence type="ECO:0000313" key="3">
    <source>
        <dbReference type="Proteomes" id="UP000028582"/>
    </source>
</evidence>
<dbReference type="Proteomes" id="UP000028582">
    <property type="component" value="Unassembled WGS sequence"/>
</dbReference>
<feature type="compositionally biased region" description="Low complexity" evidence="1">
    <location>
        <begin position="67"/>
        <end position="83"/>
    </location>
</feature>
<sequence length="97" mass="10809">EEPVTRNREVTSGAVEPKGDRVTFQQAETKPSASDAKGDGRKSVPKKPRKERSRRSSRKDKDSLGWTATRSRATTVRTQATATPMPLSGMRRRTTPR</sequence>
<dbReference type="EMBL" id="ANJA01004551">
    <property type="protein sequence ID" value="ETO58957.1"/>
    <property type="molecule type" value="Genomic_DNA"/>
</dbReference>